<evidence type="ECO:0000256" key="4">
    <source>
        <dbReference type="PROSITE-ProRule" id="PRU00169"/>
    </source>
</evidence>
<dbReference type="CDD" id="cd00082">
    <property type="entry name" value="HisKA"/>
    <property type="match status" value="1"/>
</dbReference>
<feature type="domain" description="Histidine kinase" evidence="6">
    <location>
        <begin position="190"/>
        <end position="414"/>
    </location>
</feature>
<feature type="transmembrane region" description="Helical" evidence="5">
    <location>
        <begin position="123"/>
        <end position="141"/>
    </location>
</feature>
<dbReference type="PROSITE" id="PS50109">
    <property type="entry name" value="HIS_KIN"/>
    <property type="match status" value="1"/>
</dbReference>
<dbReference type="EMBL" id="CP101509">
    <property type="protein sequence ID" value="UTV29574.1"/>
    <property type="molecule type" value="Genomic_DNA"/>
</dbReference>
<dbReference type="InterPro" id="IPR005467">
    <property type="entry name" value="His_kinase_dom"/>
</dbReference>
<keyword evidence="3 4" id="KW-0597">Phosphoprotein</keyword>
<comment type="catalytic activity">
    <reaction evidence="1">
        <text>ATP + protein L-histidine = ADP + protein N-phospho-L-histidine.</text>
        <dbReference type="EC" id="2.7.13.3"/>
    </reaction>
</comment>
<evidence type="ECO:0000259" key="7">
    <source>
        <dbReference type="PROSITE" id="PS50110"/>
    </source>
</evidence>
<dbReference type="SUPFAM" id="SSF47384">
    <property type="entry name" value="Homodimeric domain of signal transducing histidine kinase"/>
    <property type="match status" value="1"/>
</dbReference>
<dbReference type="Pfam" id="PF00072">
    <property type="entry name" value="Response_reg"/>
    <property type="match status" value="1"/>
</dbReference>
<evidence type="ECO:0000313" key="8">
    <source>
        <dbReference type="EMBL" id="UTV29574.1"/>
    </source>
</evidence>
<dbReference type="PROSITE" id="PS50110">
    <property type="entry name" value="RESPONSE_REGULATORY"/>
    <property type="match status" value="1"/>
</dbReference>
<dbReference type="InterPro" id="IPR036097">
    <property type="entry name" value="HisK_dim/P_sf"/>
</dbReference>
<dbReference type="CDD" id="cd17546">
    <property type="entry name" value="REC_hyHK_CKI1_RcsC-like"/>
    <property type="match status" value="1"/>
</dbReference>
<accession>A0ABY5GLG6</accession>
<name>A0ABY5GLG6_9GAMM</name>
<dbReference type="Pfam" id="PF00512">
    <property type="entry name" value="HisKA"/>
    <property type="match status" value="1"/>
</dbReference>
<organism evidence="8 9">
    <name type="scientific">Photobacterium atrarenae</name>
    <dbReference type="NCBI Taxonomy" id="865757"/>
    <lineage>
        <taxon>Bacteria</taxon>
        <taxon>Pseudomonadati</taxon>
        <taxon>Pseudomonadota</taxon>
        <taxon>Gammaproteobacteria</taxon>
        <taxon>Vibrionales</taxon>
        <taxon>Vibrionaceae</taxon>
        <taxon>Photobacterium</taxon>
    </lineage>
</organism>
<dbReference type="EC" id="2.7.13.3" evidence="2"/>
<keyword evidence="5" id="KW-1133">Transmembrane helix</keyword>
<dbReference type="Gene3D" id="3.30.565.10">
    <property type="entry name" value="Histidine kinase-like ATPase, C-terminal domain"/>
    <property type="match status" value="1"/>
</dbReference>
<evidence type="ECO:0000256" key="1">
    <source>
        <dbReference type="ARBA" id="ARBA00000085"/>
    </source>
</evidence>
<sequence>MNLKRRLKDNYRYVEPNLVIVGTFGMIGFPTYYFIWHHLYPQGYENLILRLICSVLFIPFVIKNHLPAFFSRLKYLHFAFSVGFGLPFFFCFMMIKNDWSVIWMMSFLASIFLSILLIYDWLLILIISSIGLLASFGAVYLLDGTIELTHFQWSYVVVFSFAYLAGVVFNYRNQAENNNRMRFARAFSAGIAHEMRNPLSALYSSLEVLQELVPQPNQQPRRELSQAQLEQIHAILNNDLAIIDGGNETINLMLSSIHEQKIATDSFQNYSLVEVIEHAIQTYGYKKSSDQQLITFNYDQDATFFGSEHLLRYVIFNLIKNAMHYRDKKNFAITLTLSTRGVQNVLTIRDNGIGIDKEHLPFIFDEFFTYGKKSNTGLGLPFCQKVITAFKGRISCQSSVGHWTEFTITLPKAHSSTVSSFKRKLLANKSLLYIGQNNEAYLSLQRLAFYNGFKVSLVFPSGLRALTAHTLDQDLVIVDLDAVHQQPGRLAPLAGLLTDAGKPALYLHQQALPHYGALDTPARCRFIQNEQNVDFLVQEIANSFFEPETSHIPAKPEKTTSNTVMIVDDNASLRTYSGILLENSGYQIIYAENGQVALNYLESNPIDVILMDLDMPLMDGIETARHIRCDERFKHNHDVPIICYSGGLNSEEQLELKQQGINDFLNKPSPKEQLLSKVADWV</sequence>
<feature type="transmembrane region" description="Helical" evidence="5">
    <location>
        <begin position="12"/>
        <end position="35"/>
    </location>
</feature>
<dbReference type="Gene3D" id="3.40.50.2300">
    <property type="match status" value="1"/>
</dbReference>
<dbReference type="Proteomes" id="UP001057998">
    <property type="component" value="Chromosome 2"/>
</dbReference>
<feature type="transmembrane region" description="Helical" evidence="5">
    <location>
        <begin position="153"/>
        <end position="171"/>
    </location>
</feature>
<evidence type="ECO:0000256" key="3">
    <source>
        <dbReference type="ARBA" id="ARBA00022553"/>
    </source>
</evidence>
<dbReference type="InterPro" id="IPR003594">
    <property type="entry name" value="HATPase_dom"/>
</dbReference>
<gene>
    <name evidence="8" type="ORF">NNL38_21405</name>
</gene>
<proteinExistence type="predicted"/>
<dbReference type="PANTHER" id="PTHR43547">
    <property type="entry name" value="TWO-COMPONENT HISTIDINE KINASE"/>
    <property type="match status" value="1"/>
</dbReference>
<keyword evidence="8" id="KW-0418">Kinase</keyword>
<dbReference type="InterPro" id="IPR004358">
    <property type="entry name" value="Sig_transdc_His_kin-like_C"/>
</dbReference>
<feature type="transmembrane region" description="Helical" evidence="5">
    <location>
        <begin position="101"/>
        <end position="118"/>
    </location>
</feature>
<evidence type="ECO:0000256" key="5">
    <source>
        <dbReference type="SAM" id="Phobius"/>
    </source>
</evidence>
<dbReference type="SMART" id="SM00388">
    <property type="entry name" value="HisKA"/>
    <property type="match status" value="1"/>
</dbReference>
<dbReference type="GO" id="GO:0016301">
    <property type="term" value="F:kinase activity"/>
    <property type="evidence" value="ECO:0007669"/>
    <property type="project" value="UniProtKB-KW"/>
</dbReference>
<keyword evidence="9" id="KW-1185">Reference proteome</keyword>
<dbReference type="PRINTS" id="PR00344">
    <property type="entry name" value="BCTRLSENSOR"/>
</dbReference>
<keyword evidence="5" id="KW-0812">Transmembrane</keyword>
<dbReference type="PANTHER" id="PTHR43547:SF2">
    <property type="entry name" value="HYBRID SIGNAL TRANSDUCTION HISTIDINE KINASE C"/>
    <property type="match status" value="1"/>
</dbReference>
<protein>
    <recommendedName>
        <fullName evidence="2">histidine kinase</fullName>
        <ecNumber evidence="2">2.7.13.3</ecNumber>
    </recommendedName>
</protein>
<feature type="domain" description="Response regulatory" evidence="7">
    <location>
        <begin position="563"/>
        <end position="682"/>
    </location>
</feature>
<evidence type="ECO:0000313" key="9">
    <source>
        <dbReference type="Proteomes" id="UP001057998"/>
    </source>
</evidence>
<keyword evidence="8" id="KW-0808">Transferase</keyword>
<dbReference type="SUPFAM" id="SSF55874">
    <property type="entry name" value="ATPase domain of HSP90 chaperone/DNA topoisomerase II/histidine kinase"/>
    <property type="match status" value="1"/>
</dbReference>
<feature type="transmembrane region" description="Helical" evidence="5">
    <location>
        <begin position="75"/>
        <end position="95"/>
    </location>
</feature>
<dbReference type="RefSeq" id="WP_255390892.1">
    <property type="nucleotide sequence ID" value="NZ_CP101509.1"/>
</dbReference>
<evidence type="ECO:0000256" key="2">
    <source>
        <dbReference type="ARBA" id="ARBA00012438"/>
    </source>
</evidence>
<reference evidence="8" key="1">
    <citation type="submission" date="2022-07" db="EMBL/GenBank/DDBJ databases">
        <title>Genome sequencing of Photobacterium atrarenae GJH2-4.</title>
        <authorList>
            <person name="Park S.-J."/>
        </authorList>
    </citation>
    <scope>NUCLEOTIDE SEQUENCE</scope>
    <source>
        <strain evidence="8">GJH2-4</strain>
    </source>
</reference>
<dbReference type="SMART" id="SM00448">
    <property type="entry name" value="REC"/>
    <property type="match status" value="1"/>
</dbReference>
<dbReference type="SMART" id="SM00387">
    <property type="entry name" value="HATPase_c"/>
    <property type="match status" value="1"/>
</dbReference>
<dbReference type="SUPFAM" id="SSF52172">
    <property type="entry name" value="CheY-like"/>
    <property type="match status" value="1"/>
</dbReference>
<keyword evidence="5" id="KW-0472">Membrane</keyword>
<dbReference type="InterPro" id="IPR036890">
    <property type="entry name" value="HATPase_C_sf"/>
</dbReference>
<dbReference type="InterPro" id="IPR001789">
    <property type="entry name" value="Sig_transdc_resp-reg_receiver"/>
</dbReference>
<evidence type="ECO:0000259" key="6">
    <source>
        <dbReference type="PROSITE" id="PS50109"/>
    </source>
</evidence>
<dbReference type="Gene3D" id="1.10.287.130">
    <property type="match status" value="1"/>
</dbReference>
<dbReference type="Pfam" id="PF02518">
    <property type="entry name" value="HATPase_c"/>
    <property type="match status" value="1"/>
</dbReference>
<feature type="modified residue" description="4-aspartylphosphate" evidence="4">
    <location>
        <position position="612"/>
    </location>
</feature>
<dbReference type="InterPro" id="IPR003661">
    <property type="entry name" value="HisK_dim/P_dom"/>
</dbReference>
<dbReference type="InterPro" id="IPR011006">
    <property type="entry name" value="CheY-like_superfamily"/>
</dbReference>